<dbReference type="Gene3D" id="3.40.50.300">
    <property type="entry name" value="P-loop containing nucleotide triphosphate hydrolases"/>
    <property type="match status" value="1"/>
</dbReference>
<dbReference type="GO" id="GO:0055085">
    <property type="term" value="P:transmembrane transport"/>
    <property type="evidence" value="ECO:0007669"/>
    <property type="project" value="UniProtKB-ARBA"/>
</dbReference>
<keyword evidence="3" id="KW-0547">Nucleotide-binding</keyword>
<evidence type="ECO:0000313" key="7">
    <source>
        <dbReference type="Proteomes" id="UP000295518"/>
    </source>
</evidence>
<evidence type="ECO:0000259" key="5">
    <source>
        <dbReference type="PROSITE" id="PS50893"/>
    </source>
</evidence>
<dbReference type="PROSITE" id="PS50893">
    <property type="entry name" value="ABC_TRANSPORTER_2"/>
    <property type="match status" value="1"/>
</dbReference>
<dbReference type="SMART" id="SM00382">
    <property type="entry name" value="AAA"/>
    <property type="match status" value="1"/>
</dbReference>
<dbReference type="CDD" id="cd03257">
    <property type="entry name" value="ABC_NikE_OppD_transporters"/>
    <property type="match status" value="1"/>
</dbReference>
<evidence type="ECO:0000256" key="1">
    <source>
        <dbReference type="ARBA" id="ARBA00005417"/>
    </source>
</evidence>
<dbReference type="InterPro" id="IPR003593">
    <property type="entry name" value="AAA+_ATPase"/>
</dbReference>
<gene>
    <name evidence="6" type="ORF">EI74_0778</name>
</gene>
<dbReference type="InterPro" id="IPR050319">
    <property type="entry name" value="ABC_transp_ATP-bind"/>
</dbReference>
<dbReference type="GO" id="GO:0005524">
    <property type="term" value="F:ATP binding"/>
    <property type="evidence" value="ECO:0007669"/>
    <property type="project" value="UniProtKB-KW"/>
</dbReference>
<evidence type="ECO:0000313" key="6">
    <source>
        <dbReference type="EMBL" id="TDO19129.1"/>
    </source>
</evidence>
<dbReference type="AlphaFoldDB" id="A0A4V6PSB0"/>
<dbReference type="InterPro" id="IPR013563">
    <property type="entry name" value="Oligopep_ABC_C"/>
</dbReference>
<dbReference type="Proteomes" id="UP000295518">
    <property type="component" value="Unassembled WGS sequence"/>
</dbReference>
<dbReference type="Pfam" id="PF00005">
    <property type="entry name" value="ABC_tran"/>
    <property type="match status" value="1"/>
</dbReference>
<dbReference type="SUPFAM" id="SSF52540">
    <property type="entry name" value="P-loop containing nucleoside triphosphate hydrolases"/>
    <property type="match status" value="1"/>
</dbReference>
<name>A0A4V6PSB0_9MOLU</name>
<dbReference type="GO" id="GO:0016887">
    <property type="term" value="F:ATP hydrolysis activity"/>
    <property type="evidence" value="ECO:0007669"/>
    <property type="project" value="InterPro"/>
</dbReference>
<evidence type="ECO:0000256" key="2">
    <source>
        <dbReference type="ARBA" id="ARBA00022448"/>
    </source>
</evidence>
<keyword evidence="4 6" id="KW-0067">ATP-binding</keyword>
<evidence type="ECO:0000256" key="3">
    <source>
        <dbReference type="ARBA" id="ARBA00022741"/>
    </source>
</evidence>
<dbReference type="EMBL" id="SNWN01000015">
    <property type="protein sequence ID" value="TDO19129.1"/>
    <property type="molecule type" value="Genomic_DNA"/>
</dbReference>
<keyword evidence="7" id="KW-1185">Reference proteome</keyword>
<accession>A0A4V6PSB0</accession>
<dbReference type="InterPro" id="IPR027417">
    <property type="entry name" value="P-loop_NTPase"/>
</dbReference>
<proteinExistence type="inferred from homology"/>
<sequence length="468" mass="53574">MPLSKLKKMFSNLFSKSEISLENINSLGNVYVEKPEGWFDKLKGKYGVAYRPVVKNLEARFTEAESQKQTVLKLRHIDVNYGSAFRKFKAVKDVSLNIYKGEILGLVGESGSGKSTMGNVIAGLVNRSFGSMEVLGKSVPKKRSRIKKDLRYFLINKIQMIFQDPAGSLNPHKNIFKITKEGLDNLTNLKSLFLKMKIDEIILKLDEKIKEYNLENTLNWNLKNLEELNKNSTNQAIEFLFSKFNTKIKALSKDSESIELKRIAAYLAVSKTEVKNLQSSNLRKEKREWIINTLKSVGLDSSVLERYPLEFSGGQQQRIGITRSLVMRPTLLIADEPISALDVSIQAQVINIFNDLKDEYDLTMLLIAHDLRMVEYVSDRIAVMYKGRIVEIGKSHDIAKNSYHPYTKSLLDAIPSLESKQGSLIGYVYNPEMHKYTDKIQPEWIQISQDHFILATHEEFNQWKNGNY</sequence>
<dbReference type="Pfam" id="PF08352">
    <property type="entry name" value="oligo_HPY"/>
    <property type="match status" value="1"/>
</dbReference>
<dbReference type="PANTHER" id="PTHR43776">
    <property type="entry name" value="TRANSPORT ATP-BINDING PROTEIN"/>
    <property type="match status" value="1"/>
</dbReference>
<keyword evidence="2" id="KW-0813">Transport</keyword>
<organism evidence="6 7">
    <name type="scientific">Mycoplasma testudineum</name>
    <dbReference type="NCBI Taxonomy" id="244584"/>
    <lineage>
        <taxon>Bacteria</taxon>
        <taxon>Bacillati</taxon>
        <taxon>Mycoplasmatota</taxon>
        <taxon>Mollicutes</taxon>
        <taxon>Mycoplasmataceae</taxon>
        <taxon>Mycoplasma</taxon>
    </lineage>
</organism>
<comment type="caution">
    <text evidence="6">The sequence shown here is derived from an EMBL/GenBank/DDBJ whole genome shotgun (WGS) entry which is preliminary data.</text>
</comment>
<evidence type="ECO:0000256" key="4">
    <source>
        <dbReference type="ARBA" id="ARBA00022840"/>
    </source>
</evidence>
<dbReference type="RefSeq" id="WP_243720106.1">
    <property type="nucleotide sequence ID" value="NZ_NNCE01000007.1"/>
</dbReference>
<comment type="similarity">
    <text evidence="1">Belongs to the ABC transporter superfamily.</text>
</comment>
<dbReference type="GO" id="GO:0015833">
    <property type="term" value="P:peptide transport"/>
    <property type="evidence" value="ECO:0007669"/>
    <property type="project" value="InterPro"/>
</dbReference>
<reference evidence="6 7" key="1">
    <citation type="submission" date="2019-03" db="EMBL/GenBank/DDBJ databases">
        <title>Genomic Encyclopedia of Archaeal and Bacterial Type Strains, Phase II (KMG-II): from individual species to whole genera.</title>
        <authorList>
            <person name="Goeker M."/>
        </authorList>
    </citation>
    <scope>NUCLEOTIDE SEQUENCE [LARGE SCALE GENOMIC DNA]</scope>
    <source>
        <strain evidence="6 7">ATCC 700618</strain>
    </source>
</reference>
<feature type="domain" description="ABC transporter" evidence="5">
    <location>
        <begin position="74"/>
        <end position="411"/>
    </location>
</feature>
<dbReference type="InterPro" id="IPR003439">
    <property type="entry name" value="ABC_transporter-like_ATP-bd"/>
</dbReference>
<dbReference type="PANTHER" id="PTHR43776:SF7">
    <property type="entry name" value="D,D-DIPEPTIDE TRANSPORT ATP-BINDING PROTEIN DDPF-RELATED"/>
    <property type="match status" value="1"/>
</dbReference>
<protein>
    <submittedName>
        <fullName evidence="6">Oligopeptide transport system ATP-binding protein</fullName>
    </submittedName>
</protein>